<dbReference type="EMBL" id="CACVKT020000527">
    <property type="protein sequence ID" value="CAC5359936.1"/>
    <property type="molecule type" value="Genomic_DNA"/>
</dbReference>
<dbReference type="OrthoDB" id="6156040at2759"/>
<protein>
    <submittedName>
        <fullName evidence="1">Uncharacterized protein</fullName>
    </submittedName>
</protein>
<keyword evidence="2" id="KW-1185">Reference proteome</keyword>
<sequence>MFHKLVRNNGKKGNDAIMELEVNGKKYVENDNIINGFQEHFSSLATFNEKTRIDSQYHNLVEEDIQSLNKLVQQNNTKNVTSEEITKAIRSIHKGKSEDYHGITIEHIIYAGSDTEKLLVPLVQCIFKHGSISETLKRKQESNNQTFKMGLNDMPSIEKAIHLGIIRTTSLKGNMIANVEENIKKARRSAYSLLGGGFHGHNGLDVETMVHLYKIYISPVLLYGLELILPTTSSLTLLENFQKKLLKQILSLPTCVADITVNILTGILPIEAQVHIRALGLFNNICNQPDDSVEKSLAKRQLIIKNGESSSWFIAIKHMLRKYDLQEASWYLNNTVKKTVWTSTIKKTIYNHWNRSIVQLQPLYKGLNFLTTENLRTGNIHPLFKINCHSTIDTARLPVKLKLLTGSYILQSKRIRMYKDETDLKYLLCAKEEENIEHFILKCESLRIVRNAILQEITTTLNAMGIQFDELSTNEKLQHILDLTPIAKAKKLSPVSVVQIERLTRRLLYQLHIARYKMMPNGGRRSSTVYREHSAEHVNMVRCPMVEGEAALYMESTRAEHVNMVRCPMVEGEAVHFIYREHSAEHVNMVRCPMVEGEAALYIEHSN</sequence>
<dbReference type="AlphaFoldDB" id="A0A6J8A1D1"/>
<accession>A0A6J8A1D1</accession>
<evidence type="ECO:0000313" key="1">
    <source>
        <dbReference type="EMBL" id="CAC5359936.1"/>
    </source>
</evidence>
<organism evidence="1 2">
    <name type="scientific">Mytilus coruscus</name>
    <name type="common">Sea mussel</name>
    <dbReference type="NCBI Taxonomy" id="42192"/>
    <lineage>
        <taxon>Eukaryota</taxon>
        <taxon>Metazoa</taxon>
        <taxon>Spiralia</taxon>
        <taxon>Lophotrochozoa</taxon>
        <taxon>Mollusca</taxon>
        <taxon>Bivalvia</taxon>
        <taxon>Autobranchia</taxon>
        <taxon>Pteriomorphia</taxon>
        <taxon>Mytilida</taxon>
        <taxon>Mytiloidea</taxon>
        <taxon>Mytilidae</taxon>
        <taxon>Mytilinae</taxon>
        <taxon>Mytilus</taxon>
    </lineage>
</organism>
<reference evidence="1 2" key="1">
    <citation type="submission" date="2020-06" db="EMBL/GenBank/DDBJ databases">
        <authorList>
            <person name="Li R."/>
            <person name="Bekaert M."/>
        </authorList>
    </citation>
    <scope>NUCLEOTIDE SEQUENCE [LARGE SCALE GENOMIC DNA]</scope>
    <source>
        <strain evidence="2">wild</strain>
    </source>
</reference>
<dbReference type="Proteomes" id="UP000507470">
    <property type="component" value="Unassembled WGS sequence"/>
</dbReference>
<name>A0A6J8A1D1_MYTCO</name>
<gene>
    <name evidence="1" type="ORF">MCOR_2605</name>
</gene>
<proteinExistence type="predicted"/>
<evidence type="ECO:0000313" key="2">
    <source>
        <dbReference type="Proteomes" id="UP000507470"/>
    </source>
</evidence>